<evidence type="ECO:0000256" key="8">
    <source>
        <dbReference type="HAMAP-Rule" id="MF_02204"/>
    </source>
</evidence>
<dbReference type="GO" id="GO:0009279">
    <property type="term" value="C:cell outer membrane"/>
    <property type="evidence" value="ECO:0007669"/>
    <property type="project" value="UniProtKB-SubCell"/>
</dbReference>
<dbReference type="InterPro" id="IPR014169">
    <property type="entry name" value="Pal_lipo_C"/>
</dbReference>
<comment type="subunit">
    <text evidence="8">The Tol-Pal system is composed of five core proteins: the inner membrane proteins TolA, TolQ and TolR, the periplasmic protein TolB and the outer membrane protein Pal. They form a network linking the inner and outer membranes and the peptidoglycan layer.</text>
</comment>
<dbReference type="AlphaFoldDB" id="A0A1V8M998"/>
<evidence type="ECO:0000256" key="6">
    <source>
        <dbReference type="ARBA" id="ARBA00023288"/>
    </source>
</evidence>
<keyword evidence="3 8" id="KW-0472">Membrane</keyword>
<keyword evidence="4 8" id="KW-0564">Palmitate</keyword>
<dbReference type="Gene3D" id="3.30.1330.60">
    <property type="entry name" value="OmpA-like domain"/>
    <property type="match status" value="1"/>
</dbReference>
<sequence>MKFNKTVVSLFIFIMATLLSGCSTDAIKGGLSDSSNPDDASSDSQSYVYNADGAQVTELKLDKNQNLSAAEQLMLSPEFSDPSSPLSKRTIYFKYDSSQVLNEFIPVINAHAQYLMNHPNQRITLEGHSDERGTREYNIALAEQRAKSVFKMLQLIGVMSNQVDIVSYGEEKPVALEHNDDSFALNRRVEVVYK</sequence>
<keyword evidence="6 8" id="KW-0449">Lipoprotein</keyword>
<dbReference type="PANTHER" id="PTHR30329">
    <property type="entry name" value="STATOR ELEMENT OF FLAGELLAR MOTOR COMPLEX"/>
    <property type="match status" value="1"/>
</dbReference>
<evidence type="ECO:0000259" key="10">
    <source>
        <dbReference type="PROSITE" id="PS51123"/>
    </source>
</evidence>
<evidence type="ECO:0000256" key="1">
    <source>
        <dbReference type="ARBA" id="ARBA00022618"/>
    </source>
</evidence>
<dbReference type="NCBIfam" id="TIGR02802">
    <property type="entry name" value="Pal_lipo"/>
    <property type="match status" value="1"/>
</dbReference>
<feature type="domain" description="OmpA-like" evidence="10">
    <location>
        <begin position="80"/>
        <end position="194"/>
    </location>
</feature>
<feature type="signal peptide" evidence="9">
    <location>
        <begin position="1"/>
        <end position="20"/>
    </location>
</feature>
<evidence type="ECO:0000313" key="11">
    <source>
        <dbReference type="EMBL" id="OQK18098.1"/>
    </source>
</evidence>
<dbReference type="RefSeq" id="WP_080522701.1">
    <property type="nucleotide sequence ID" value="NZ_LPUF01000001.1"/>
</dbReference>
<accession>A0A1V8M998</accession>
<dbReference type="CDD" id="cd07185">
    <property type="entry name" value="OmpA_C-like"/>
    <property type="match status" value="1"/>
</dbReference>
<reference evidence="11 12" key="1">
    <citation type="submission" date="2015-12" db="EMBL/GenBank/DDBJ databases">
        <authorList>
            <person name="Shamseldin A."/>
            <person name="Moawad H."/>
            <person name="Abd El-Rahim W.M."/>
            <person name="Sadowsky M.J."/>
        </authorList>
    </citation>
    <scope>NUCLEOTIDE SEQUENCE [LARGE SCALE GENOMIC DNA]</scope>
    <source>
        <strain evidence="11 12">WF1</strain>
    </source>
</reference>
<keyword evidence="2 8" id="KW-0732">Signal</keyword>
<dbReference type="SUPFAM" id="SSF103088">
    <property type="entry name" value="OmpA-like"/>
    <property type="match status" value="1"/>
</dbReference>
<name>A0A1V8M998_9GAMM</name>
<evidence type="ECO:0000256" key="5">
    <source>
        <dbReference type="ARBA" id="ARBA00023237"/>
    </source>
</evidence>
<evidence type="ECO:0000256" key="4">
    <source>
        <dbReference type="ARBA" id="ARBA00023139"/>
    </source>
</evidence>
<dbReference type="Pfam" id="PF00691">
    <property type="entry name" value="OmpA"/>
    <property type="match status" value="1"/>
</dbReference>
<keyword evidence="1 8" id="KW-0132">Cell division</keyword>
<dbReference type="PRINTS" id="PR01021">
    <property type="entry name" value="OMPADOMAIN"/>
</dbReference>
<feature type="chain" id="PRO_5011986057" description="Peptidoglycan-associated lipoprotein" evidence="9">
    <location>
        <begin position="21"/>
        <end position="194"/>
    </location>
</feature>
<organism evidence="11 12">
    <name type="scientific">Methyloprofundus sedimenti</name>
    <dbReference type="NCBI Taxonomy" id="1420851"/>
    <lineage>
        <taxon>Bacteria</taxon>
        <taxon>Pseudomonadati</taxon>
        <taxon>Pseudomonadota</taxon>
        <taxon>Gammaproteobacteria</taxon>
        <taxon>Methylococcales</taxon>
        <taxon>Methylococcaceae</taxon>
        <taxon>Methyloprofundus</taxon>
    </lineage>
</organism>
<proteinExistence type="inferred from homology"/>
<keyword evidence="7 8" id="KW-0131">Cell cycle</keyword>
<comment type="similarity">
    <text evidence="8">Belongs to the Pal lipoprotein family.</text>
</comment>
<dbReference type="InterPro" id="IPR036737">
    <property type="entry name" value="OmpA-like_sf"/>
</dbReference>
<dbReference type="PROSITE" id="PS51257">
    <property type="entry name" value="PROKAR_LIPOPROTEIN"/>
    <property type="match status" value="1"/>
</dbReference>
<evidence type="ECO:0000313" key="12">
    <source>
        <dbReference type="Proteomes" id="UP000191980"/>
    </source>
</evidence>
<evidence type="ECO:0000256" key="3">
    <source>
        <dbReference type="ARBA" id="ARBA00023136"/>
    </source>
</evidence>
<dbReference type="GO" id="GO:0051301">
    <property type="term" value="P:cell division"/>
    <property type="evidence" value="ECO:0007669"/>
    <property type="project" value="UniProtKB-UniRule"/>
</dbReference>
<dbReference type="InterPro" id="IPR039001">
    <property type="entry name" value="Pal"/>
</dbReference>
<evidence type="ECO:0000256" key="9">
    <source>
        <dbReference type="SAM" id="SignalP"/>
    </source>
</evidence>
<evidence type="ECO:0000256" key="2">
    <source>
        <dbReference type="ARBA" id="ARBA00022729"/>
    </source>
</evidence>
<dbReference type="OrthoDB" id="9809164at2"/>
<comment type="function">
    <text evidence="8">Part of the Tol-Pal system, which plays a role in outer membrane invagination during cell division and is important for maintaining outer membrane integrity.</text>
</comment>
<keyword evidence="5 8" id="KW-0998">Cell outer membrane</keyword>
<gene>
    <name evidence="8" type="primary">pal</name>
    <name evidence="11" type="ORF">AU255_09700</name>
</gene>
<protein>
    <recommendedName>
        <fullName evidence="8">Peptidoglycan-associated lipoprotein</fullName>
        <shortName evidence="8">PAL</shortName>
    </recommendedName>
</protein>
<keyword evidence="12" id="KW-1185">Reference proteome</keyword>
<dbReference type="HAMAP" id="MF_02204">
    <property type="entry name" value="Pal"/>
    <property type="match status" value="1"/>
</dbReference>
<dbReference type="STRING" id="1420851.AU255_09700"/>
<dbReference type="Proteomes" id="UP000191980">
    <property type="component" value="Unassembled WGS sequence"/>
</dbReference>
<evidence type="ECO:0000256" key="7">
    <source>
        <dbReference type="ARBA" id="ARBA00023306"/>
    </source>
</evidence>
<dbReference type="PANTHER" id="PTHR30329:SF21">
    <property type="entry name" value="LIPOPROTEIN YIAD-RELATED"/>
    <property type="match status" value="1"/>
</dbReference>
<comment type="caution">
    <text evidence="11">The sequence shown here is derived from an EMBL/GenBank/DDBJ whole genome shotgun (WGS) entry which is preliminary data.</text>
</comment>
<dbReference type="InterPro" id="IPR050330">
    <property type="entry name" value="Bact_OuterMem_StrucFunc"/>
</dbReference>
<dbReference type="PROSITE" id="PS51123">
    <property type="entry name" value="OMPA_2"/>
    <property type="match status" value="1"/>
</dbReference>
<dbReference type="InterPro" id="IPR006664">
    <property type="entry name" value="OMP_bac"/>
</dbReference>
<comment type="subcellular location">
    <subcellularLocation>
        <location evidence="8">Cell outer membrane</location>
        <topology evidence="8">Lipid-anchor</topology>
    </subcellularLocation>
</comment>
<dbReference type="InterPro" id="IPR006665">
    <property type="entry name" value="OmpA-like"/>
</dbReference>
<dbReference type="EMBL" id="LPUF01000001">
    <property type="protein sequence ID" value="OQK18098.1"/>
    <property type="molecule type" value="Genomic_DNA"/>
</dbReference>